<keyword evidence="1" id="KW-0812">Transmembrane</keyword>
<evidence type="ECO:0000256" key="1">
    <source>
        <dbReference type="SAM" id="Phobius"/>
    </source>
</evidence>
<evidence type="ECO:0000313" key="2">
    <source>
        <dbReference type="EMBL" id="XBS49762.1"/>
    </source>
</evidence>
<keyword evidence="1" id="KW-1133">Transmembrane helix</keyword>
<sequence length="64" mass="7166">MKITNNMKNAIIGIPLIFTILAFIIFLASNYGPGALFMVMLVAILSYAGILLGSVIRYKFKLWR</sequence>
<keyword evidence="1" id="KW-0472">Membrane</keyword>
<feature type="transmembrane region" description="Helical" evidence="1">
    <location>
        <begin position="35"/>
        <end position="56"/>
    </location>
</feature>
<reference evidence="2" key="1">
    <citation type="submission" date="2024-04" db="EMBL/GenBank/DDBJ databases">
        <authorList>
            <person name="Jaglan A.B."/>
            <person name="Vashisth M."/>
            <person name="Anand T."/>
            <person name="Virmani N."/>
            <person name="Bera B."/>
            <person name="Vaid R."/>
        </authorList>
    </citation>
    <scope>NUCLEOTIDE SEQUENCE</scope>
</reference>
<accession>A0AAU7PI94</accession>
<dbReference type="EMBL" id="PP595732">
    <property type="protein sequence ID" value="XBS49762.1"/>
    <property type="molecule type" value="Genomic_DNA"/>
</dbReference>
<name>A0AAU7PI94_9CAUD</name>
<protein>
    <submittedName>
        <fullName evidence="2">Uncharacterized protein</fullName>
    </submittedName>
</protein>
<organism evidence="2">
    <name type="scientific">Salmonella phage SalP219</name>
    <dbReference type="NCBI Taxonomy" id="3158864"/>
    <lineage>
        <taxon>Viruses</taxon>
        <taxon>Duplodnaviria</taxon>
        <taxon>Heunggongvirae</taxon>
        <taxon>Uroviricota</taxon>
        <taxon>Caudoviricetes</taxon>
        <taxon>Vequintavirinae</taxon>
        <taxon>Seunavirus</taxon>
    </lineage>
</organism>
<proteinExistence type="predicted"/>
<feature type="transmembrane region" description="Helical" evidence="1">
    <location>
        <begin position="12"/>
        <end position="29"/>
    </location>
</feature>